<evidence type="ECO:0000313" key="16">
    <source>
        <dbReference type="EMBL" id="QNM12063.1"/>
    </source>
</evidence>
<evidence type="ECO:0000256" key="8">
    <source>
        <dbReference type="ARBA" id="ARBA00023154"/>
    </source>
</evidence>
<keyword evidence="8 12" id="KW-0457">Lysine biosynthesis</keyword>
<comment type="subcellular location">
    <subcellularLocation>
        <location evidence="12">Cytoplasm</location>
    </subcellularLocation>
</comment>
<proteinExistence type="inferred from homology"/>
<dbReference type="GO" id="GO:0019877">
    <property type="term" value="P:diaminopimelate biosynthetic process"/>
    <property type="evidence" value="ECO:0007669"/>
    <property type="project" value="UniProtKB-UniRule"/>
</dbReference>
<evidence type="ECO:0000256" key="2">
    <source>
        <dbReference type="ARBA" id="ARBA00005120"/>
    </source>
</evidence>
<dbReference type="GO" id="GO:0009089">
    <property type="term" value="P:lysine biosynthetic process via diaminopimelate"/>
    <property type="evidence" value="ECO:0007669"/>
    <property type="project" value="UniProtKB-UniRule"/>
</dbReference>
<evidence type="ECO:0000313" key="17">
    <source>
        <dbReference type="Proteomes" id="UP000515856"/>
    </source>
</evidence>
<feature type="active site" description="Proton donor/acceptor" evidence="12 14">
    <location>
        <position position="132"/>
    </location>
</feature>
<keyword evidence="9 12" id="KW-0456">Lyase</keyword>
<comment type="similarity">
    <text evidence="3 12 13">Belongs to the DapA family.</text>
</comment>
<dbReference type="RefSeq" id="WP_117518686.1">
    <property type="nucleotide sequence ID" value="NZ_CP060636.1"/>
</dbReference>
<accession>A0A7G9GMN1</accession>
<comment type="caution">
    <text evidence="12">Was originally thought to be a dihydrodipicolinate synthase (DHDPS), catalyzing the condensation of (S)-aspartate-beta-semialdehyde [(S)-ASA] and pyruvate to dihydrodipicolinate (DHDP). However, it was shown in E.coli that the product of the enzymatic reaction is not dihydrodipicolinate but in fact (4S)-4-hydroxy-2,3,4,5-tetrahydro-(2S)-dipicolinic acid (HTPA), and that the consecutive dehydration reaction leading to DHDP is not spontaneous but catalyzed by DapB.</text>
</comment>
<evidence type="ECO:0000256" key="10">
    <source>
        <dbReference type="ARBA" id="ARBA00023270"/>
    </source>
</evidence>
<dbReference type="HAMAP" id="MF_00418">
    <property type="entry name" value="DapA"/>
    <property type="match status" value="1"/>
</dbReference>
<dbReference type="PANTHER" id="PTHR12128">
    <property type="entry name" value="DIHYDRODIPICOLINATE SYNTHASE"/>
    <property type="match status" value="1"/>
</dbReference>
<dbReference type="Pfam" id="PF00701">
    <property type="entry name" value="DHDPS"/>
    <property type="match status" value="1"/>
</dbReference>
<dbReference type="AlphaFoldDB" id="A0A7G9GMN1"/>
<name>A0A7G9GMN1_9FIRM</name>
<dbReference type="SMART" id="SM01130">
    <property type="entry name" value="DHDPS"/>
    <property type="match status" value="1"/>
</dbReference>
<dbReference type="EC" id="4.3.3.7" evidence="4 12"/>
<keyword evidence="10 12" id="KW-0704">Schiff base</keyword>
<feature type="site" description="Part of a proton relay during catalysis" evidence="12">
    <location>
        <position position="43"/>
    </location>
</feature>
<evidence type="ECO:0000256" key="12">
    <source>
        <dbReference type="HAMAP-Rule" id="MF_00418"/>
    </source>
</evidence>
<comment type="function">
    <text evidence="1 12">Catalyzes the condensation of (S)-aspartate-beta-semialdehyde [(S)-ASA] and pyruvate to 4-hydroxy-tetrahydrodipicolinate (HTPA).</text>
</comment>
<evidence type="ECO:0000256" key="4">
    <source>
        <dbReference type="ARBA" id="ARBA00012086"/>
    </source>
</evidence>
<evidence type="ECO:0000256" key="14">
    <source>
        <dbReference type="PIRSR" id="PIRSR001365-1"/>
    </source>
</evidence>
<keyword evidence="6 12" id="KW-0028">Amino-acid biosynthesis</keyword>
<comment type="pathway">
    <text evidence="2 12">Amino-acid biosynthesis; L-lysine biosynthesis via DAP pathway; (S)-tetrahydrodipicolinate from L-aspartate: step 3/4.</text>
</comment>
<dbReference type="InterPro" id="IPR002220">
    <property type="entry name" value="DapA-like"/>
</dbReference>
<keyword evidence="5 12" id="KW-0963">Cytoplasm</keyword>
<dbReference type="Proteomes" id="UP000515856">
    <property type="component" value="Chromosome"/>
</dbReference>
<dbReference type="KEGG" id="ehn:H9Q80_17750"/>
<evidence type="ECO:0000256" key="15">
    <source>
        <dbReference type="PIRSR" id="PIRSR001365-2"/>
    </source>
</evidence>
<comment type="catalytic activity">
    <reaction evidence="11 12">
        <text>L-aspartate 4-semialdehyde + pyruvate = (2S,4S)-4-hydroxy-2,3,4,5-tetrahydrodipicolinate + H2O + H(+)</text>
        <dbReference type="Rhea" id="RHEA:34171"/>
        <dbReference type="ChEBI" id="CHEBI:15361"/>
        <dbReference type="ChEBI" id="CHEBI:15377"/>
        <dbReference type="ChEBI" id="CHEBI:15378"/>
        <dbReference type="ChEBI" id="CHEBI:67139"/>
        <dbReference type="ChEBI" id="CHEBI:537519"/>
        <dbReference type="EC" id="4.3.3.7"/>
    </reaction>
</comment>
<dbReference type="EMBL" id="CP060636">
    <property type="protein sequence ID" value="QNM12063.1"/>
    <property type="molecule type" value="Genomic_DNA"/>
</dbReference>
<feature type="site" description="Part of a proton relay during catalysis" evidence="12">
    <location>
        <position position="106"/>
    </location>
</feature>
<sequence>MQKVMVALITPFTKENEVDYDALTKIVKRLMREGCDGFIVCGTTAETPTLREAERYAVLQHVLSIVQGNCEVWFGCGRNCTRDTIRLIRKAQKYAIDGVLVVTPYYNKPSQRGLYEHYHAIASAIDSNIMLYNVPGRCGVELQYDTIRKLVYEHKNIVGLKQASHDLDTVVKLKKEFPLFRIYSGEDGYFDEGFDIGMDGLISVMGHFNMEKLQRFIKEGRKDNRLRKELYKEASLTFCDASPAPVKYLLSRKKECENILRLPMCAINREKELLLSSYFDNEEE</sequence>
<dbReference type="InterPro" id="IPR013785">
    <property type="entry name" value="Aldolase_TIM"/>
</dbReference>
<evidence type="ECO:0000256" key="6">
    <source>
        <dbReference type="ARBA" id="ARBA00022605"/>
    </source>
</evidence>
<dbReference type="NCBIfam" id="TIGR00674">
    <property type="entry name" value="dapA"/>
    <property type="match status" value="1"/>
</dbReference>
<comment type="subunit">
    <text evidence="12">Homotetramer; dimer of dimers.</text>
</comment>
<evidence type="ECO:0000256" key="7">
    <source>
        <dbReference type="ARBA" id="ARBA00022915"/>
    </source>
</evidence>
<dbReference type="Gene3D" id="3.20.20.70">
    <property type="entry name" value="Aldolase class I"/>
    <property type="match status" value="1"/>
</dbReference>
<dbReference type="GO" id="GO:0008840">
    <property type="term" value="F:4-hydroxy-tetrahydrodipicolinate synthase activity"/>
    <property type="evidence" value="ECO:0007669"/>
    <property type="project" value="UniProtKB-UniRule"/>
</dbReference>
<evidence type="ECO:0000256" key="5">
    <source>
        <dbReference type="ARBA" id="ARBA00022490"/>
    </source>
</evidence>
<feature type="binding site" evidence="12 15">
    <location>
        <position position="202"/>
    </location>
    <ligand>
        <name>pyruvate</name>
        <dbReference type="ChEBI" id="CHEBI:15361"/>
    </ligand>
</feature>
<dbReference type="PRINTS" id="PR00146">
    <property type="entry name" value="DHPICSNTHASE"/>
</dbReference>
<evidence type="ECO:0000256" key="11">
    <source>
        <dbReference type="ARBA" id="ARBA00047836"/>
    </source>
</evidence>
<feature type="binding site" evidence="12 15">
    <location>
        <position position="44"/>
    </location>
    <ligand>
        <name>pyruvate</name>
        <dbReference type="ChEBI" id="CHEBI:15361"/>
    </ligand>
</feature>
<keyword evidence="17" id="KW-1185">Reference proteome</keyword>
<organism evidence="16 17">
    <name type="scientific">[Eubacterium] hominis</name>
    <dbReference type="NCBI Taxonomy" id="2764325"/>
    <lineage>
        <taxon>Bacteria</taxon>
        <taxon>Bacillati</taxon>
        <taxon>Bacillota</taxon>
        <taxon>Erysipelotrichia</taxon>
        <taxon>Erysipelotrichales</taxon>
        <taxon>Erysipelotrichaceae</taxon>
        <taxon>Amedibacillus</taxon>
    </lineage>
</organism>
<keyword evidence="7 12" id="KW-0220">Diaminopimelate biosynthesis</keyword>
<evidence type="ECO:0000256" key="13">
    <source>
        <dbReference type="PIRNR" id="PIRNR001365"/>
    </source>
</evidence>
<dbReference type="SUPFAM" id="SSF51569">
    <property type="entry name" value="Aldolase"/>
    <property type="match status" value="1"/>
</dbReference>
<protein>
    <recommendedName>
        <fullName evidence="4 12">4-hydroxy-tetrahydrodipicolinate synthase</fullName>
        <shortName evidence="12">HTPA synthase</shortName>
        <ecNumber evidence="4 12">4.3.3.7</ecNumber>
    </recommendedName>
</protein>
<evidence type="ECO:0000256" key="1">
    <source>
        <dbReference type="ARBA" id="ARBA00003294"/>
    </source>
</evidence>
<evidence type="ECO:0000256" key="3">
    <source>
        <dbReference type="ARBA" id="ARBA00007592"/>
    </source>
</evidence>
<gene>
    <name evidence="12 16" type="primary">dapA</name>
    <name evidence="16" type="ORF">H9Q80_17750</name>
</gene>
<evidence type="ECO:0000256" key="9">
    <source>
        <dbReference type="ARBA" id="ARBA00023239"/>
    </source>
</evidence>
<dbReference type="GO" id="GO:0005829">
    <property type="term" value="C:cytosol"/>
    <property type="evidence" value="ECO:0007669"/>
    <property type="project" value="TreeGrafter"/>
</dbReference>
<dbReference type="UniPathway" id="UPA00034">
    <property type="reaction ID" value="UER00017"/>
</dbReference>
<dbReference type="PIRSF" id="PIRSF001365">
    <property type="entry name" value="DHDPS"/>
    <property type="match status" value="1"/>
</dbReference>
<dbReference type="InterPro" id="IPR005263">
    <property type="entry name" value="DapA"/>
</dbReference>
<dbReference type="PANTHER" id="PTHR12128:SF66">
    <property type="entry name" value="4-HYDROXY-2-OXOGLUTARATE ALDOLASE, MITOCHONDRIAL"/>
    <property type="match status" value="1"/>
</dbReference>
<feature type="active site" description="Schiff-base intermediate with substrate" evidence="12 14">
    <location>
        <position position="161"/>
    </location>
</feature>
<reference evidence="16 17" key="1">
    <citation type="submission" date="2020-08" db="EMBL/GenBank/DDBJ databases">
        <authorList>
            <person name="Liu C."/>
            <person name="Sun Q."/>
        </authorList>
    </citation>
    <scope>NUCLEOTIDE SEQUENCE [LARGE SCALE GENOMIC DNA]</scope>
    <source>
        <strain evidence="16 17">NSJ-61</strain>
    </source>
</reference>
<dbReference type="CDD" id="cd00950">
    <property type="entry name" value="DHDPS"/>
    <property type="match status" value="1"/>
</dbReference>